<dbReference type="EMBL" id="CP058690">
    <property type="protein sequence ID" value="QLH14884.1"/>
    <property type="molecule type" value="Genomic_DNA"/>
</dbReference>
<dbReference type="SUPFAM" id="SSF81345">
    <property type="entry name" value="ABC transporter involved in vitamin B12 uptake, BtuC"/>
    <property type="match status" value="1"/>
</dbReference>
<dbReference type="PANTHER" id="PTHR30472">
    <property type="entry name" value="FERRIC ENTEROBACTIN TRANSPORT SYSTEM PERMEASE PROTEIN"/>
    <property type="match status" value="1"/>
</dbReference>
<keyword evidence="7 8" id="KW-0472">Membrane</keyword>
<evidence type="ECO:0000256" key="7">
    <source>
        <dbReference type="ARBA" id="ARBA00023136"/>
    </source>
</evidence>
<dbReference type="RefSeq" id="WP_024845256.1">
    <property type="nucleotide sequence ID" value="NZ_CP044423.1"/>
</dbReference>
<feature type="transmembrane region" description="Helical" evidence="8">
    <location>
        <begin position="234"/>
        <end position="261"/>
    </location>
</feature>
<evidence type="ECO:0000256" key="3">
    <source>
        <dbReference type="ARBA" id="ARBA00022448"/>
    </source>
</evidence>
<dbReference type="PANTHER" id="PTHR30472:SF1">
    <property type="entry name" value="FE(3+) DICITRATE TRANSPORT SYSTEM PERMEASE PROTEIN FECC-RELATED"/>
    <property type="match status" value="1"/>
</dbReference>
<evidence type="ECO:0000313" key="11">
    <source>
        <dbReference type="EMBL" id="RKS43612.1"/>
    </source>
</evidence>
<dbReference type="EMBL" id="CP044423">
    <property type="protein sequence ID" value="QFG34811.1"/>
    <property type="molecule type" value="Genomic_DNA"/>
</dbReference>
<evidence type="ECO:0000256" key="1">
    <source>
        <dbReference type="ARBA" id="ARBA00004651"/>
    </source>
</evidence>
<evidence type="ECO:0000313" key="9">
    <source>
        <dbReference type="EMBL" id="QFG34811.1"/>
    </source>
</evidence>
<feature type="transmembrane region" description="Helical" evidence="8">
    <location>
        <begin position="144"/>
        <end position="165"/>
    </location>
</feature>
<organism evidence="9 13">
    <name type="scientific">Paracoccus pantotrophus</name>
    <name type="common">Thiosphaera pantotropha</name>
    <dbReference type="NCBI Taxonomy" id="82367"/>
    <lineage>
        <taxon>Bacteria</taxon>
        <taxon>Pseudomonadati</taxon>
        <taxon>Pseudomonadota</taxon>
        <taxon>Alphaproteobacteria</taxon>
        <taxon>Rhodobacterales</taxon>
        <taxon>Paracoccaceae</taxon>
        <taxon>Paracoccus</taxon>
    </lineage>
</organism>
<comment type="similarity">
    <text evidence="2">Belongs to the binding-protein-dependent transport system permease family. FecCD subfamily.</text>
</comment>
<evidence type="ECO:0000313" key="14">
    <source>
        <dbReference type="Proteomes" id="UP000509322"/>
    </source>
</evidence>
<dbReference type="Pfam" id="PF01032">
    <property type="entry name" value="FecCD"/>
    <property type="match status" value="1"/>
</dbReference>
<dbReference type="Proteomes" id="UP000273626">
    <property type="component" value="Unassembled WGS sequence"/>
</dbReference>
<evidence type="ECO:0000256" key="2">
    <source>
        <dbReference type="ARBA" id="ARBA00007935"/>
    </source>
</evidence>
<feature type="transmembrane region" description="Helical" evidence="8">
    <location>
        <begin position="194"/>
        <end position="213"/>
    </location>
</feature>
<reference evidence="10 14" key="3">
    <citation type="submission" date="2020-07" db="EMBL/GenBank/DDBJ databases">
        <title>The complete genome of Paracoccus pantotrophus ACCC 10489.</title>
        <authorList>
            <person name="Si Y."/>
        </authorList>
    </citation>
    <scope>NUCLEOTIDE SEQUENCE [LARGE SCALE GENOMIC DNA]</scope>
    <source>
        <strain evidence="10 14">ACCC10489</strain>
    </source>
</reference>
<keyword evidence="12" id="KW-1185">Reference proteome</keyword>
<feature type="transmembrane region" description="Helical" evidence="8">
    <location>
        <begin position="273"/>
        <end position="295"/>
    </location>
</feature>
<keyword evidence="3" id="KW-0813">Transport</keyword>
<evidence type="ECO:0000313" key="10">
    <source>
        <dbReference type="EMBL" id="QLH14884.1"/>
    </source>
</evidence>
<keyword evidence="5 8" id="KW-0812">Transmembrane</keyword>
<dbReference type="Gene3D" id="1.10.3470.10">
    <property type="entry name" value="ABC transporter involved in vitamin B12 uptake, BtuC"/>
    <property type="match status" value="1"/>
</dbReference>
<feature type="transmembrane region" description="Helical" evidence="8">
    <location>
        <begin position="114"/>
        <end position="132"/>
    </location>
</feature>
<evidence type="ECO:0000256" key="5">
    <source>
        <dbReference type="ARBA" id="ARBA00022692"/>
    </source>
</evidence>
<keyword evidence="4" id="KW-1003">Cell membrane</keyword>
<dbReference type="OrthoDB" id="9811975at2"/>
<evidence type="ECO:0000256" key="8">
    <source>
        <dbReference type="SAM" id="Phobius"/>
    </source>
</evidence>
<gene>
    <name evidence="11" type="ORF">BDE18_2417</name>
    <name evidence="9" type="ORF">ESD82_00875</name>
    <name evidence="10" type="ORF">HYQ43_11435</name>
</gene>
<reference evidence="11 12" key="1">
    <citation type="submission" date="2018-10" db="EMBL/GenBank/DDBJ databases">
        <title>Genomic Encyclopedia of Archaeal and Bacterial Type Strains, Phase II (KMG-II): from individual species to whole genera.</title>
        <authorList>
            <person name="Goeker M."/>
        </authorList>
    </citation>
    <scope>NUCLEOTIDE SEQUENCE [LARGE SCALE GENOMIC DNA]</scope>
    <source>
        <strain evidence="12">ATCC 35512 / DSM 2944 / CIP 106514 / LMD 82.5 / NBRC 102493 / NCCB 82005 / GB17</strain>
        <strain evidence="11">DSM 2944</strain>
    </source>
</reference>
<name>A0A1I5K1M9_PARPN</name>
<protein>
    <submittedName>
        <fullName evidence="9">Iron ABC transporter permease</fullName>
    </submittedName>
    <submittedName>
        <fullName evidence="11">Iron complex transport system permease protein</fullName>
    </submittedName>
</protein>
<proteinExistence type="inferred from homology"/>
<evidence type="ECO:0000256" key="6">
    <source>
        <dbReference type="ARBA" id="ARBA00022989"/>
    </source>
</evidence>
<accession>A0A1I5K1M9</accession>
<dbReference type="GO" id="GO:0033214">
    <property type="term" value="P:siderophore-iron import into cell"/>
    <property type="evidence" value="ECO:0007669"/>
    <property type="project" value="TreeGrafter"/>
</dbReference>
<dbReference type="InterPro" id="IPR037294">
    <property type="entry name" value="ABC_BtuC-like"/>
</dbReference>
<evidence type="ECO:0000313" key="12">
    <source>
        <dbReference type="Proteomes" id="UP000273626"/>
    </source>
</evidence>
<dbReference type="KEGG" id="ppan:ESD82_00875"/>
<dbReference type="InterPro" id="IPR000522">
    <property type="entry name" value="ABC_transptr_permease_BtuC"/>
</dbReference>
<dbReference type="Proteomes" id="UP000326453">
    <property type="component" value="Chromosome 2"/>
</dbReference>
<dbReference type="AlphaFoldDB" id="A0A1I5K1M9"/>
<dbReference type="CDD" id="cd06550">
    <property type="entry name" value="TM_ABC_iron-siderophores_like"/>
    <property type="match status" value="1"/>
</dbReference>
<sequence length="332" mass="33692">MRRGFPVLAALALALCLLLALSAGESWIPPSGIWAALARFDETRQADVIVIYQRLPRALIAMLAGAALSMSGAVLQGVLRNPLASPSLVGINAGAALAVVAGAFLLGLEPRAQGSAALAGGGLGFLASLGVARLAGHAHDPRGLALILSGAIVSMFLGGLTQALLLSDPALRQDYLGWLGGNVSHVHAERLADFWGLAALGMAAMLLLARRLSLLALGAEKAASLGIDVARTQLLALGAAVLASASAVAICGPLGFLGLVVPHLVRPLTGARFGALLPGCALAGACLCLLADLIARMALAPLALHTGVVLELLGGIAFMLMVRRFYLRGAEA</sequence>
<evidence type="ECO:0000313" key="13">
    <source>
        <dbReference type="Proteomes" id="UP000326453"/>
    </source>
</evidence>
<feature type="transmembrane region" description="Helical" evidence="8">
    <location>
        <begin position="88"/>
        <end position="108"/>
    </location>
</feature>
<dbReference type="GO" id="GO:0022857">
    <property type="term" value="F:transmembrane transporter activity"/>
    <property type="evidence" value="ECO:0007669"/>
    <property type="project" value="InterPro"/>
</dbReference>
<keyword evidence="6 8" id="KW-1133">Transmembrane helix</keyword>
<evidence type="ECO:0000256" key="4">
    <source>
        <dbReference type="ARBA" id="ARBA00022475"/>
    </source>
</evidence>
<dbReference type="Proteomes" id="UP000509322">
    <property type="component" value="Chromosome 2"/>
</dbReference>
<dbReference type="EMBL" id="RBLI01000002">
    <property type="protein sequence ID" value="RKS43612.1"/>
    <property type="molecule type" value="Genomic_DNA"/>
</dbReference>
<feature type="transmembrane region" description="Helical" evidence="8">
    <location>
        <begin position="302"/>
        <end position="322"/>
    </location>
</feature>
<reference evidence="9 13" key="2">
    <citation type="submission" date="2019-01" db="EMBL/GenBank/DDBJ databases">
        <title>Complete Genome Sequence and Annotation of the Paracoccus pantotrophus type strain DSM 2944.</title>
        <authorList>
            <person name="Bockwoldt J.A."/>
            <person name="Zimmermann M."/>
            <person name="Tiso T."/>
            <person name="Blank L.M."/>
        </authorList>
    </citation>
    <scope>NUCLEOTIDE SEQUENCE [LARGE SCALE GENOMIC DNA]</scope>
    <source>
        <strain evidence="9 13">DSM 2944</strain>
    </source>
</reference>
<dbReference type="GO" id="GO:0005886">
    <property type="term" value="C:plasma membrane"/>
    <property type="evidence" value="ECO:0007669"/>
    <property type="project" value="UniProtKB-SubCell"/>
</dbReference>
<feature type="transmembrane region" description="Helical" evidence="8">
    <location>
        <begin position="59"/>
        <end position="79"/>
    </location>
</feature>
<dbReference type="GeneID" id="51369091"/>
<comment type="subcellular location">
    <subcellularLocation>
        <location evidence="1">Cell membrane</location>
        <topology evidence="1">Multi-pass membrane protein</topology>
    </subcellularLocation>
</comment>